<dbReference type="EMBL" id="VASG01000003">
    <property type="protein sequence ID" value="TLP74558.1"/>
    <property type="molecule type" value="Genomic_DNA"/>
</dbReference>
<dbReference type="Proteomes" id="UP000307510">
    <property type="component" value="Unassembled WGS sequence"/>
</dbReference>
<dbReference type="GO" id="GO:0000160">
    <property type="term" value="P:phosphorelay signal transduction system"/>
    <property type="evidence" value="ECO:0007669"/>
    <property type="project" value="InterPro"/>
</dbReference>
<reference evidence="4 5" key="1">
    <citation type="submission" date="2019-05" db="EMBL/GenBank/DDBJ databases">
        <authorList>
            <person name="Moore K."/>
            <person name="O'Neill P."/>
            <person name="Farbos A."/>
            <person name="Studholme D.J."/>
        </authorList>
    </citation>
    <scope>NUCLEOTIDE SEQUENCE [LARGE SCALE GENOMIC DNA]</scope>
    <source>
        <strain evidence="4 5">DSM 9128</strain>
    </source>
</reference>
<accession>A0A5R9A7E2</accession>
<feature type="domain" description="Response regulatory" evidence="3">
    <location>
        <begin position="14"/>
        <end position="125"/>
    </location>
</feature>
<feature type="modified residue" description="4-aspartylphosphate" evidence="2">
    <location>
        <position position="65"/>
    </location>
</feature>
<dbReference type="InterPro" id="IPR001789">
    <property type="entry name" value="Sig_transdc_resp-reg_receiver"/>
</dbReference>
<organism evidence="4 5">
    <name type="scientific">Pseudomonas nitroreducens</name>
    <dbReference type="NCBI Taxonomy" id="46680"/>
    <lineage>
        <taxon>Bacteria</taxon>
        <taxon>Pseudomonadati</taxon>
        <taxon>Pseudomonadota</taxon>
        <taxon>Gammaproteobacteria</taxon>
        <taxon>Pseudomonadales</taxon>
        <taxon>Pseudomonadaceae</taxon>
        <taxon>Pseudomonas</taxon>
    </lineage>
</organism>
<reference evidence="5" key="2">
    <citation type="submission" date="2019-06" db="EMBL/GenBank/DDBJ databases">
        <title>AzeR, a transcriptional regulator that responds to azelaic acid in Pseudomonas nitroreducens.</title>
        <authorList>
            <person name="Bez C."/>
            <person name="Javvadi S.G."/>
            <person name="Bertani I."/>
            <person name="Devescovi G."/>
            <person name="Studholme D.J."/>
            <person name="Geller A."/>
            <person name="Levy A."/>
            <person name="Venturi V."/>
        </authorList>
    </citation>
    <scope>NUCLEOTIDE SEQUENCE [LARGE SCALE GENOMIC DNA]</scope>
    <source>
        <strain evidence="5">DSM 9128</strain>
    </source>
</reference>
<dbReference type="SMART" id="SM00448">
    <property type="entry name" value="REC"/>
    <property type="match status" value="1"/>
</dbReference>
<dbReference type="AlphaFoldDB" id="A0A5R9A7E2"/>
<dbReference type="RefSeq" id="WP_138213685.1">
    <property type="nucleotide sequence ID" value="NZ_VASG01000003.1"/>
</dbReference>
<dbReference type="SUPFAM" id="SSF52172">
    <property type="entry name" value="CheY-like"/>
    <property type="match status" value="1"/>
</dbReference>
<proteinExistence type="predicted"/>
<evidence type="ECO:0000259" key="3">
    <source>
        <dbReference type="PROSITE" id="PS50110"/>
    </source>
</evidence>
<evidence type="ECO:0000313" key="4">
    <source>
        <dbReference type="EMBL" id="TLP74558.1"/>
    </source>
</evidence>
<dbReference type="InterPro" id="IPR050595">
    <property type="entry name" value="Bact_response_regulator"/>
</dbReference>
<evidence type="ECO:0000256" key="2">
    <source>
        <dbReference type="PROSITE-ProRule" id="PRU00169"/>
    </source>
</evidence>
<dbReference type="PROSITE" id="PS50110">
    <property type="entry name" value="RESPONSE_REGULATORY"/>
    <property type="match status" value="1"/>
</dbReference>
<dbReference type="PANTHER" id="PTHR44591">
    <property type="entry name" value="STRESS RESPONSE REGULATOR PROTEIN 1"/>
    <property type="match status" value="1"/>
</dbReference>
<dbReference type="Pfam" id="PF00072">
    <property type="entry name" value="Response_reg"/>
    <property type="match status" value="1"/>
</dbReference>
<keyword evidence="1 2" id="KW-0597">Phosphoprotein</keyword>
<evidence type="ECO:0000256" key="1">
    <source>
        <dbReference type="ARBA" id="ARBA00022553"/>
    </source>
</evidence>
<comment type="caution">
    <text evidence="4">The sequence shown here is derived from an EMBL/GenBank/DDBJ whole genome shotgun (WGS) entry which is preliminary data.</text>
</comment>
<gene>
    <name evidence="4" type="ORF">FEA48_10060</name>
</gene>
<protein>
    <submittedName>
        <fullName evidence="4">Response regulator</fullName>
    </submittedName>
</protein>
<dbReference type="Gene3D" id="3.40.50.2300">
    <property type="match status" value="1"/>
</dbReference>
<sequence>METLRGPPTECATYVLILDDDSTLARVLGLAMEDYGIPAIVLGSADDGLAWINANPSQLALLLTDISMPGEIDGLELARQIAQRSPSIPIIIMSGGSWSRDFPAYRFLDKPFDLTALMTTVKDALALPH</sequence>
<dbReference type="PANTHER" id="PTHR44591:SF21">
    <property type="entry name" value="TWO-COMPONENT RESPONSE REGULATOR"/>
    <property type="match status" value="1"/>
</dbReference>
<name>A0A5R9A7E2_PSENT</name>
<dbReference type="InterPro" id="IPR011006">
    <property type="entry name" value="CheY-like_superfamily"/>
</dbReference>
<evidence type="ECO:0000313" key="5">
    <source>
        <dbReference type="Proteomes" id="UP000307510"/>
    </source>
</evidence>